<keyword evidence="1" id="KW-0805">Transcription regulation</keyword>
<dbReference type="AlphaFoldDB" id="A0A848DJL2"/>
<dbReference type="EMBL" id="JAAXKZ010000044">
    <property type="protein sequence ID" value="NMH92634.1"/>
    <property type="molecule type" value="Genomic_DNA"/>
</dbReference>
<dbReference type="SUPFAM" id="SSF46689">
    <property type="entry name" value="Homeodomain-like"/>
    <property type="match status" value="2"/>
</dbReference>
<organism evidence="4 5">
    <name type="scientific">Pseudonocardia bannensis</name>
    <dbReference type="NCBI Taxonomy" id="630973"/>
    <lineage>
        <taxon>Bacteria</taxon>
        <taxon>Bacillati</taxon>
        <taxon>Actinomycetota</taxon>
        <taxon>Actinomycetes</taxon>
        <taxon>Pseudonocardiales</taxon>
        <taxon>Pseudonocardiaceae</taxon>
        <taxon>Pseudonocardia</taxon>
    </lineage>
</organism>
<feature type="domain" description="HTH araC/xylS-type" evidence="3">
    <location>
        <begin position="237"/>
        <end position="335"/>
    </location>
</feature>
<accession>A0A848DJL2</accession>
<keyword evidence="5" id="KW-1185">Reference proteome</keyword>
<protein>
    <submittedName>
        <fullName evidence="4">Helix-turn-helix domain-containing protein</fullName>
    </submittedName>
</protein>
<proteinExistence type="predicted"/>
<dbReference type="Pfam" id="PF01965">
    <property type="entry name" value="DJ-1_PfpI"/>
    <property type="match status" value="1"/>
</dbReference>
<dbReference type="PROSITE" id="PS01124">
    <property type="entry name" value="HTH_ARAC_FAMILY_2"/>
    <property type="match status" value="1"/>
</dbReference>
<evidence type="ECO:0000256" key="1">
    <source>
        <dbReference type="ARBA" id="ARBA00023015"/>
    </source>
</evidence>
<dbReference type="Gene3D" id="3.40.50.880">
    <property type="match status" value="1"/>
</dbReference>
<dbReference type="PANTHER" id="PTHR43130">
    <property type="entry name" value="ARAC-FAMILY TRANSCRIPTIONAL REGULATOR"/>
    <property type="match status" value="1"/>
</dbReference>
<comment type="caution">
    <text evidence="4">The sequence shown here is derived from an EMBL/GenBank/DDBJ whole genome shotgun (WGS) entry which is preliminary data.</text>
</comment>
<dbReference type="GO" id="GO:0043565">
    <property type="term" value="F:sequence-specific DNA binding"/>
    <property type="evidence" value="ECO:0007669"/>
    <property type="project" value="InterPro"/>
</dbReference>
<evidence type="ECO:0000259" key="3">
    <source>
        <dbReference type="PROSITE" id="PS01124"/>
    </source>
</evidence>
<dbReference type="InterPro" id="IPR029062">
    <property type="entry name" value="Class_I_gatase-like"/>
</dbReference>
<dbReference type="Gene3D" id="1.10.10.60">
    <property type="entry name" value="Homeodomain-like"/>
    <property type="match status" value="2"/>
</dbReference>
<dbReference type="InterPro" id="IPR052158">
    <property type="entry name" value="INH-QAR"/>
</dbReference>
<reference evidence="4 5" key="1">
    <citation type="submission" date="2020-04" db="EMBL/GenBank/DDBJ databases">
        <authorList>
            <person name="Klaysubun C."/>
            <person name="Duangmal K."/>
            <person name="Lipun K."/>
        </authorList>
    </citation>
    <scope>NUCLEOTIDE SEQUENCE [LARGE SCALE GENOMIC DNA]</scope>
    <source>
        <strain evidence="4 5">DSM 45300</strain>
    </source>
</reference>
<sequence>MPVVDAITPPGHRGRVRTHRVLIPLFDGVQPLDVVGPHEVLMGATALLAGRAGPGAPPAYEVELVAAEPGTVVAESGLHLTATAALPAGGAIGTLLAPGGPGARRAGAPLVDWIRQAAARADRVVSVCTGAFLLAAAGLLDGHPATTHWRFTARLAEAYPDVDVRPDPIFIRSGRIWTAAGVTAGMDLALALVEADHGAEVAQHIARELVMFVRRAGGQSQFASPVWSPPAPRPSVRAAQDLIHAEPTSDLRVPVLAARVGMSARHFSREFTRLVGTPPGDYVERVRVEAARGLLESAPVTVTAAATRSGFRSAETMRRAFLRRLGVAPDHYRRRFTPPAP</sequence>
<evidence type="ECO:0000313" key="5">
    <source>
        <dbReference type="Proteomes" id="UP000586918"/>
    </source>
</evidence>
<dbReference type="InterPro" id="IPR002818">
    <property type="entry name" value="DJ-1/PfpI"/>
</dbReference>
<dbReference type="Proteomes" id="UP000586918">
    <property type="component" value="Unassembled WGS sequence"/>
</dbReference>
<dbReference type="InterPro" id="IPR009057">
    <property type="entry name" value="Homeodomain-like_sf"/>
</dbReference>
<dbReference type="SUPFAM" id="SSF52317">
    <property type="entry name" value="Class I glutamine amidotransferase-like"/>
    <property type="match status" value="1"/>
</dbReference>
<dbReference type="SMART" id="SM00342">
    <property type="entry name" value="HTH_ARAC"/>
    <property type="match status" value="1"/>
</dbReference>
<gene>
    <name evidence="4" type="ORF">HF519_13855</name>
</gene>
<name>A0A848DJL2_9PSEU</name>
<dbReference type="PANTHER" id="PTHR43130:SF3">
    <property type="entry name" value="HTH-TYPE TRANSCRIPTIONAL REGULATOR RV1931C"/>
    <property type="match status" value="1"/>
</dbReference>
<dbReference type="GO" id="GO:0003700">
    <property type="term" value="F:DNA-binding transcription factor activity"/>
    <property type="evidence" value="ECO:0007669"/>
    <property type="project" value="InterPro"/>
</dbReference>
<keyword evidence="2" id="KW-0804">Transcription</keyword>
<evidence type="ECO:0000256" key="2">
    <source>
        <dbReference type="ARBA" id="ARBA00023163"/>
    </source>
</evidence>
<dbReference type="CDD" id="cd03137">
    <property type="entry name" value="GATase1_AraC_1"/>
    <property type="match status" value="1"/>
</dbReference>
<dbReference type="Pfam" id="PF12833">
    <property type="entry name" value="HTH_18"/>
    <property type="match status" value="1"/>
</dbReference>
<dbReference type="InterPro" id="IPR018060">
    <property type="entry name" value="HTH_AraC"/>
</dbReference>
<evidence type="ECO:0000313" key="4">
    <source>
        <dbReference type="EMBL" id="NMH92634.1"/>
    </source>
</evidence>